<feature type="domain" description="OmpR/PhoB-type" evidence="7">
    <location>
        <begin position="13"/>
        <end position="109"/>
    </location>
</feature>
<dbReference type="GO" id="GO:0003677">
    <property type="term" value="F:DNA binding"/>
    <property type="evidence" value="ECO:0007669"/>
    <property type="project" value="UniProtKB-UniRule"/>
</dbReference>
<dbReference type="InterPro" id="IPR016032">
    <property type="entry name" value="Sig_transdc_resp-reg_C-effctor"/>
</dbReference>
<evidence type="ECO:0000313" key="8">
    <source>
        <dbReference type="EMBL" id="PXV70591.1"/>
    </source>
</evidence>
<dbReference type="SMART" id="SM00862">
    <property type="entry name" value="Trans_reg_C"/>
    <property type="match status" value="1"/>
</dbReference>
<dbReference type="OrthoDB" id="1971692at2"/>
<dbReference type="InterPro" id="IPR036388">
    <property type="entry name" value="WH-like_DNA-bd_sf"/>
</dbReference>
<evidence type="ECO:0000259" key="7">
    <source>
        <dbReference type="PROSITE" id="PS51755"/>
    </source>
</evidence>
<keyword evidence="6" id="KW-0812">Transmembrane</keyword>
<dbReference type="InterPro" id="IPR011990">
    <property type="entry name" value="TPR-like_helical_dom_sf"/>
</dbReference>
<dbReference type="EMBL" id="QICN01000002">
    <property type="protein sequence ID" value="PXV70591.1"/>
    <property type="molecule type" value="Genomic_DNA"/>
</dbReference>
<dbReference type="InterPro" id="IPR019734">
    <property type="entry name" value="TPR_rpt"/>
</dbReference>
<evidence type="ECO:0000256" key="3">
    <source>
        <dbReference type="ARBA" id="ARBA00023125"/>
    </source>
</evidence>
<proteinExistence type="predicted"/>
<dbReference type="CDD" id="cd00383">
    <property type="entry name" value="trans_reg_C"/>
    <property type="match status" value="1"/>
</dbReference>
<dbReference type="Pfam" id="PF07719">
    <property type="entry name" value="TPR_2"/>
    <property type="match status" value="1"/>
</dbReference>
<dbReference type="GO" id="GO:0006355">
    <property type="term" value="P:regulation of DNA-templated transcription"/>
    <property type="evidence" value="ECO:0007669"/>
    <property type="project" value="InterPro"/>
</dbReference>
<protein>
    <submittedName>
        <fullName evidence="8">TolB-like protein</fullName>
    </submittedName>
</protein>
<feature type="repeat" description="TPR" evidence="4">
    <location>
        <begin position="449"/>
        <end position="482"/>
    </location>
</feature>
<dbReference type="SMART" id="SM00028">
    <property type="entry name" value="TPR"/>
    <property type="match status" value="3"/>
</dbReference>
<keyword evidence="2 4" id="KW-0802">TPR repeat</keyword>
<dbReference type="SUPFAM" id="SSF48452">
    <property type="entry name" value="TPR-like"/>
    <property type="match status" value="2"/>
</dbReference>
<dbReference type="PROSITE" id="PS50005">
    <property type="entry name" value="TPR"/>
    <property type="match status" value="1"/>
</dbReference>
<dbReference type="Gene3D" id="1.10.10.10">
    <property type="entry name" value="Winged helix-like DNA-binding domain superfamily/Winged helix DNA-binding domain"/>
    <property type="match status" value="1"/>
</dbReference>
<dbReference type="PANTHER" id="PTHR12558">
    <property type="entry name" value="CELL DIVISION CYCLE 16,23,27"/>
    <property type="match status" value="1"/>
</dbReference>
<dbReference type="Pfam" id="PF00486">
    <property type="entry name" value="Trans_reg_C"/>
    <property type="match status" value="1"/>
</dbReference>
<gene>
    <name evidence="8" type="ORF">C8D93_102450</name>
</gene>
<evidence type="ECO:0000256" key="1">
    <source>
        <dbReference type="ARBA" id="ARBA00022737"/>
    </source>
</evidence>
<dbReference type="Gene3D" id="3.40.50.10070">
    <property type="entry name" value="TolB, N-terminal domain"/>
    <property type="match status" value="1"/>
</dbReference>
<evidence type="ECO:0000256" key="4">
    <source>
        <dbReference type="PROSITE-ProRule" id="PRU00339"/>
    </source>
</evidence>
<keyword evidence="6" id="KW-1133">Transmembrane helix</keyword>
<dbReference type="Gene3D" id="1.25.40.10">
    <property type="entry name" value="Tetratricopeptide repeat domain"/>
    <property type="match status" value="2"/>
</dbReference>
<feature type="transmembrane region" description="Helical" evidence="6">
    <location>
        <begin position="159"/>
        <end position="178"/>
    </location>
</feature>
<dbReference type="PANTHER" id="PTHR12558:SF13">
    <property type="entry name" value="CELL DIVISION CYCLE PROTEIN 27 HOMOLOG"/>
    <property type="match status" value="1"/>
</dbReference>
<comment type="caution">
    <text evidence="8">The sequence shown here is derived from an EMBL/GenBank/DDBJ whole genome shotgun (WGS) entry which is preliminary data.</text>
</comment>
<name>A0A318EDL8_9GAMM</name>
<dbReference type="GO" id="GO:0000160">
    <property type="term" value="P:phosphorelay signal transduction system"/>
    <property type="evidence" value="ECO:0007669"/>
    <property type="project" value="InterPro"/>
</dbReference>
<keyword evidence="3 5" id="KW-0238">DNA-binding</keyword>
<dbReference type="AlphaFoldDB" id="A0A318EDL8"/>
<dbReference type="InterPro" id="IPR001867">
    <property type="entry name" value="OmpR/PhoB-type_DNA-bd"/>
</dbReference>
<dbReference type="Proteomes" id="UP000248330">
    <property type="component" value="Unassembled WGS sequence"/>
</dbReference>
<evidence type="ECO:0000256" key="6">
    <source>
        <dbReference type="SAM" id="Phobius"/>
    </source>
</evidence>
<evidence type="ECO:0000256" key="2">
    <source>
        <dbReference type="ARBA" id="ARBA00022803"/>
    </source>
</evidence>
<evidence type="ECO:0000256" key="5">
    <source>
        <dbReference type="PROSITE-ProRule" id="PRU01091"/>
    </source>
</evidence>
<feature type="DNA-binding region" description="OmpR/PhoB-type" evidence="5">
    <location>
        <begin position="13"/>
        <end position="109"/>
    </location>
</feature>
<reference evidence="8 9" key="1">
    <citation type="submission" date="2018-04" db="EMBL/GenBank/DDBJ databases">
        <title>Genomic Encyclopedia of Type Strains, Phase IV (KMG-IV): sequencing the most valuable type-strain genomes for metagenomic binning, comparative biology and taxonomic classification.</title>
        <authorList>
            <person name="Goeker M."/>
        </authorList>
    </citation>
    <scope>NUCLEOTIDE SEQUENCE [LARGE SCALE GENOMIC DNA]</scope>
    <source>
        <strain evidence="8 9">DSM 104150</strain>
    </source>
</reference>
<sequence>MNTSQDSEGAGAAALWHFGRAEFDEGTFELRVDGRVLDVERKPLEVLLCLLRHGNEIVSKETILETVWPGRIVTESVLTKCIAKLRDALKDERQTLIRTQHRVGYRLTVPVRVEDSRAHAVEHLSAPESTFAVVPSAPAVEPVDAVAAPKAAQAARRPYLLGALVVAGVLAVGLAFALRDRAAPPPAEKSVAVLPFANLSDEADSAYFTEGLHDSILTHLALIQDLSVISRTSVMQYRNGDRNLRQIARALDVAHIVEGSVQRAGNRLLVTAQLIDTRTDSHLWAGQFDRSLSDVFTVQAGIAKQIAGAVHAQLTPEEQRRIERVPTTDTAAYEAYLRALEVERRSSSTRAEVEAAIGQLEQAVARDPSFALAHALMSGLHDSLYWAGKDASDERRRQARESAEAALRIDPGLPEAHVAMGRYLYHGERDYGAAIKVLEHARELAPGGAEVPFWLGAIHRRQGRWQEAVASFARAAELDPRNEQVLMEYAFTLTALRRYDEADLVYARLEAFASRPEHIRLKRGTLQWIASGDLGPLERALDAFGDAAMTDCDLAMAHWELYVVRRQFDAAAQAAMSCDDSAALASDAGGIPNTFFAAVARFWAGDEAAARTLFEQAGATLEARLRDRADEPAARLSLAHVLLVVGEREDAMAQAQRALDELPLSLDAVSGAFVMKMAIGFYSVAGETERALGLLRRSLEMPAGEHAHAARLNPVYDPLRSDPRFEALMVQHGA</sequence>
<evidence type="ECO:0000313" key="9">
    <source>
        <dbReference type="Proteomes" id="UP000248330"/>
    </source>
</evidence>
<dbReference type="RefSeq" id="WP_110264242.1">
    <property type="nucleotide sequence ID" value="NZ_CAKZQT010000013.1"/>
</dbReference>
<dbReference type="PROSITE" id="PS51755">
    <property type="entry name" value="OMPR_PHOB"/>
    <property type="match status" value="1"/>
</dbReference>
<organism evidence="8 9">
    <name type="scientific">Sinimarinibacterium flocculans</name>
    <dbReference type="NCBI Taxonomy" id="985250"/>
    <lineage>
        <taxon>Bacteria</taxon>
        <taxon>Pseudomonadati</taxon>
        <taxon>Pseudomonadota</taxon>
        <taxon>Gammaproteobacteria</taxon>
        <taxon>Nevskiales</taxon>
        <taxon>Nevskiaceae</taxon>
        <taxon>Sinimarinibacterium</taxon>
    </lineage>
</organism>
<keyword evidence="9" id="KW-1185">Reference proteome</keyword>
<dbReference type="SUPFAM" id="SSF46894">
    <property type="entry name" value="C-terminal effector domain of the bipartite response regulators"/>
    <property type="match status" value="1"/>
</dbReference>
<keyword evidence="6" id="KW-0472">Membrane</keyword>
<keyword evidence="1" id="KW-0677">Repeat</keyword>
<accession>A0A318EDL8</accession>
<dbReference type="InterPro" id="IPR013105">
    <property type="entry name" value="TPR_2"/>
</dbReference>